<dbReference type="Pfam" id="PF18982">
    <property type="entry name" value="JetA"/>
    <property type="match status" value="1"/>
</dbReference>
<evidence type="ECO:0000313" key="2">
    <source>
        <dbReference type="Proteomes" id="UP000289200"/>
    </source>
</evidence>
<protein>
    <submittedName>
        <fullName evidence="1">Uncharacterized protein</fullName>
    </submittedName>
</protein>
<evidence type="ECO:0000313" key="1">
    <source>
        <dbReference type="EMBL" id="VCU10334.1"/>
    </source>
</evidence>
<comment type="caution">
    <text evidence="1">The sequence shown here is derived from an EMBL/GenBank/DDBJ whole genome shotgun (WGS) entry which is preliminary data.</text>
</comment>
<dbReference type="InterPro" id="IPR043773">
    <property type="entry name" value="JetA"/>
</dbReference>
<reference evidence="2" key="1">
    <citation type="submission" date="2018-10" db="EMBL/GenBank/DDBJ databases">
        <authorList>
            <person name="Peiro R."/>
            <person name="Begona"/>
            <person name="Cbmso G."/>
            <person name="Lopez M."/>
            <person name="Gonzalez S."/>
            <person name="Sacristan E."/>
            <person name="Castillo E."/>
        </authorList>
    </citation>
    <scope>NUCLEOTIDE SEQUENCE [LARGE SCALE GENOMIC DNA]</scope>
</reference>
<proteinExistence type="predicted"/>
<sequence length="503" mass="57406">MTLFKHLHEDAFLVFSRAHRHLYEACLLDLYERFFTGVPRFPASRDVVHAIYDVMRANPSLWSEADDFGEGLPELVSKGRRRMRRASNRPSEAGDKALGIARQIYGRLLATGWLEEEEFGIRVTVDMPMGPLLVLQRLASLNKDVSQRFSGLVINIRLGLEAIQKLTPKSSLKDRGSAIGLQHLKTQSEQFTGSLRAILSDLKRIRTVIMDARSFGDRLQAFFTDFVDQLLLKDFESILTVNHPDRFRDEIVDLTHRIGRSPSIMAIIAEEYVTAKLSPDLDNAHQDAESDLLSIEQMFQQIGEMFERIEAFRRQLEIRVRNTIKYAERDGRGLAGRAGDLVRRFDAILARAPDKTPEVVQWGIEPLRSAWSPLLHAPTRRPRQPVQVQALQARAVDPIHAARKRLRLAYITRLAPRPEDVRRFLEQQVPPFTHKEARFICLATIDDFLAFDAARRYALTGEIPSEVADHFKLEPAPDTPPHDSEWVLCDNFVVAPREAILDL</sequence>
<organism evidence="1 2">
    <name type="scientific">Rhodoplanes serenus</name>
    <dbReference type="NCBI Taxonomy" id="200615"/>
    <lineage>
        <taxon>Bacteria</taxon>
        <taxon>Pseudomonadati</taxon>
        <taxon>Pseudomonadota</taxon>
        <taxon>Alphaproteobacteria</taxon>
        <taxon>Hyphomicrobiales</taxon>
        <taxon>Nitrobacteraceae</taxon>
        <taxon>Rhodoplanes</taxon>
    </lineage>
</organism>
<dbReference type="EMBL" id="UWOC01000167">
    <property type="protein sequence ID" value="VCU10334.1"/>
    <property type="molecule type" value="Genomic_DNA"/>
</dbReference>
<dbReference type="OrthoDB" id="8038184at2"/>
<dbReference type="RefSeq" id="WP_129610398.1">
    <property type="nucleotide sequence ID" value="NZ_UWOC01000167.1"/>
</dbReference>
<dbReference type="Proteomes" id="UP000289200">
    <property type="component" value="Unassembled WGS sequence"/>
</dbReference>
<keyword evidence="2" id="KW-1185">Reference proteome</keyword>
<dbReference type="AlphaFoldDB" id="A0A3S4FEI2"/>
<gene>
    <name evidence="1" type="ORF">RHODGE_RHODGE_03523</name>
</gene>
<name>A0A3S4FEI2_9BRAD</name>
<accession>A0A3S4FEI2</accession>